<comment type="caution">
    <text evidence="1">The sequence shown here is derived from an EMBL/GenBank/DDBJ whole genome shotgun (WGS) entry which is preliminary data.</text>
</comment>
<sequence length="113" mass="12664">MDHRSLEAVEPRPFAMDGQRLPLIQIVDAHVNGAGFSAWLGDDRQGVPPILEHIRQCLGTAGSDSGRHEDTPEALAWSDDQHRHECQDSCYSCLKTYENQTVHGLLDWRLALC</sequence>
<name>A0A2P7EEC4_9SYNE</name>
<dbReference type="EMBL" id="PXVC01000027">
    <property type="protein sequence ID" value="PSI01582.1"/>
    <property type="molecule type" value="Genomic_DNA"/>
</dbReference>
<keyword evidence="2" id="KW-1185">Reference proteome</keyword>
<accession>A0A2P7EEC4</accession>
<dbReference type="Proteomes" id="UP000240206">
    <property type="component" value="Unassembled WGS sequence"/>
</dbReference>
<evidence type="ECO:0000313" key="1">
    <source>
        <dbReference type="EMBL" id="PSI01582.1"/>
    </source>
</evidence>
<dbReference type="RefSeq" id="WP_106499968.1">
    <property type="nucleotide sequence ID" value="NZ_PXVC01000027.1"/>
</dbReference>
<gene>
    <name evidence="1" type="ORF">C7K08_07190</name>
</gene>
<proteinExistence type="predicted"/>
<evidence type="ECO:0008006" key="3">
    <source>
        <dbReference type="Google" id="ProtNLM"/>
    </source>
</evidence>
<reference evidence="2" key="1">
    <citation type="submission" date="2018-03" db="EMBL/GenBank/DDBJ databases">
        <title>Ecological and genomic features of two cosmopolitan and abundant freshwater picocyanobacteria.</title>
        <authorList>
            <person name="Cabello-Yeves P.J."/>
            <person name="Picazo A."/>
            <person name="Camacho A."/>
            <person name="Callieri C."/>
            <person name="Rosselli R."/>
            <person name="Roda-Garcia J."/>
            <person name="Coutinho F.H."/>
            <person name="Rodriguez-Valera F."/>
        </authorList>
    </citation>
    <scope>NUCLEOTIDE SEQUENCE [LARGE SCALE GENOMIC DNA]</scope>
    <source>
        <strain evidence="2">Tous</strain>
    </source>
</reference>
<protein>
    <recommendedName>
        <fullName evidence="3">DUF1998 domain-containing protein</fullName>
    </recommendedName>
</protein>
<dbReference type="AlphaFoldDB" id="A0A2P7EEC4"/>
<evidence type="ECO:0000313" key="2">
    <source>
        <dbReference type="Proteomes" id="UP000240206"/>
    </source>
</evidence>
<organism evidence="1 2">
    <name type="scientific">Synechococcus lacustris str. Tous</name>
    <dbReference type="NCBI Taxonomy" id="1910958"/>
    <lineage>
        <taxon>Bacteria</taxon>
        <taxon>Bacillati</taxon>
        <taxon>Cyanobacteriota</taxon>
        <taxon>Cyanophyceae</taxon>
        <taxon>Synechococcales</taxon>
        <taxon>Synechococcaceae</taxon>
        <taxon>Synechococcus</taxon>
    </lineage>
</organism>